<comment type="caution">
    <text evidence="6">The sequence shown here is derived from an EMBL/GenBank/DDBJ whole genome shotgun (WGS) entry which is preliminary data.</text>
</comment>
<dbReference type="Pfam" id="PF00440">
    <property type="entry name" value="TetR_N"/>
    <property type="match status" value="1"/>
</dbReference>
<evidence type="ECO:0000256" key="3">
    <source>
        <dbReference type="ARBA" id="ARBA00023163"/>
    </source>
</evidence>
<dbReference type="SUPFAM" id="SSF48498">
    <property type="entry name" value="Tetracyclin repressor-like, C-terminal domain"/>
    <property type="match status" value="1"/>
</dbReference>
<dbReference type="Pfam" id="PF13305">
    <property type="entry name" value="TetR_C_33"/>
    <property type="match status" value="1"/>
</dbReference>
<accession>A0ABT1JIW9</accession>
<proteinExistence type="predicted"/>
<keyword evidence="7" id="KW-1185">Reference proteome</keyword>
<dbReference type="InterPro" id="IPR050109">
    <property type="entry name" value="HTH-type_TetR-like_transc_reg"/>
</dbReference>
<dbReference type="EMBL" id="AUBJ02000001">
    <property type="protein sequence ID" value="MCP2332470.1"/>
    <property type="molecule type" value="Genomic_DNA"/>
</dbReference>
<dbReference type="SUPFAM" id="SSF46689">
    <property type="entry name" value="Homeodomain-like"/>
    <property type="match status" value="1"/>
</dbReference>
<protein>
    <submittedName>
        <fullName evidence="6">Transcriptional regulator, TetR family</fullName>
    </submittedName>
</protein>
<evidence type="ECO:0000256" key="1">
    <source>
        <dbReference type="ARBA" id="ARBA00023015"/>
    </source>
</evidence>
<evidence type="ECO:0000256" key="2">
    <source>
        <dbReference type="ARBA" id="ARBA00023125"/>
    </source>
</evidence>
<sequence>MSYKVATGNNVVNGNTVRYPRGVPATTPERPYHHGNLRAALLDAAERSLAEHGSDQLSLRDLAREVGVSHAAPRRHFPDRQALLDALAEAGFARLDAVLRTALAAAGDGFPARLRAAATAYTRFATENAALLELMYTSKHRPGARRVVDAAAAPFTLLNSLIVQGQDQGALEAGDPERIGIVLLATLQGLATFANGDIVEPELLDDLVEAAVDRFLRGTRPTG</sequence>
<feature type="domain" description="HTH tetR-type" evidence="5">
    <location>
        <begin position="35"/>
        <end position="95"/>
    </location>
</feature>
<feature type="DNA-binding region" description="H-T-H motif" evidence="4">
    <location>
        <begin position="58"/>
        <end position="77"/>
    </location>
</feature>
<keyword evidence="1" id="KW-0805">Transcription regulation</keyword>
<keyword evidence="3" id="KW-0804">Transcription</keyword>
<gene>
    <name evidence="6" type="ORF">G443_002740</name>
</gene>
<dbReference type="InterPro" id="IPR036271">
    <property type="entry name" value="Tet_transcr_reg_TetR-rel_C_sf"/>
</dbReference>
<dbReference type="InterPro" id="IPR001647">
    <property type="entry name" value="HTH_TetR"/>
</dbReference>
<dbReference type="PANTHER" id="PTHR30055:SF220">
    <property type="entry name" value="TETR-FAMILY REGULATORY PROTEIN"/>
    <property type="match status" value="1"/>
</dbReference>
<reference evidence="6 7" key="1">
    <citation type="submission" date="2022-06" db="EMBL/GenBank/DDBJ databases">
        <title>Genomic Encyclopedia of Type Strains, Phase I: the one thousand microbial genomes (KMG-I) project.</title>
        <authorList>
            <person name="Kyrpides N."/>
        </authorList>
    </citation>
    <scope>NUCLEOTIDE SEQUENCE [LARGE SCALE GENOMIC DNA]</scope>
    <source>
        <strain evidence="6 7">DSM 43889</strain>
    </source>
</reference>
<evidence type="ECO:0000259" key="5">
    <source>
        <dbReference type="PROSITE" id="PS50977"/>
    </source>
</evidence>
<evidence type="ECO:0000256" key="4">
    <source>
        <dbReference type="PROSITE-ProRule" id="PRU00335"/>
    </source>
</evidence>
<evidence type="ECO:0000313" key="7">
    <source>
        <dbReference type="Proteomes" id="UP000791080"/>
    </source>
</evidence>
<dbReference type="Proteomes" id="UP000791080">
    <property type="component" value="Unassembled WGS sequence"/>
</dbReference>
<dbReference type="PROSITE" id="PS50977">
    <property type="entry name" value="HTH_TETR_2"/>
    <property type="match status" value="1"/>
</dbReference>
<dbReference type="InterPro" id="IPR009057">
    <property type="entry name" value="Homeodomain-like_sf"/>
</dbReference>
<keyword evidence="2 4" id="KW-0238">DNA-binding</keyword>
<dbReference type="InterPro" id="IPR025996">
    <property type="entry name" value="MT1864/Rv1816-like_C"/>
</dbReference>
<dbReference type="PRINTS" id="PR00455">
    <property type="entry name" value="HTHTETR"/>
</dbReference>
<organism evidence="6 7">
    <name type="scientific">Actinoalloteichus caeruleus DSM 43889</name>
    <dbReference type="NCBI Taxonomy" id="1120930"/>
    <lineage>
        <taxon>Bacteria</taxon>
        <taxon>Bacillati</taxon>
        <taxon>Actinomycetota</taxon>
        <taxon>Actinomycetes</taxon>
        <taxon>Pseudonocardiales</taxon>
        <taxon>Pseudonocardiaceae</taxon>
        <taxon>Actinoalloteichus</taxon>
        <taxon>Actinoalloteichus cyanogriseus</taxon>
    </lineage>
</organism>
<name>A0ABT1JIW9_ACTCY</name>
<dbReference type="PANTHER" id="PTHR30055">
    <property type="entry name" value="HTH-TYPE TRANSCRIPTIONAL REGULATOR RUTR"/>
    <property type="match status" value="1"/>
</dbReference>
<dbReference type="Gene3D" id="1.10.357.10">
    <property type="entry name" value="Tetracycline Repressor, domain 2"/>
    <property type="match status" value="1"/>
</dbReference>
<evidence type="ECO:0000313" key="6">
    <source>
        <dbReference type="EMBL" id="MCP2332470.1"/>
    </source>
</evidence>